<dbReference type="Proteomes" id="UP001216907">
    <property type="component" value="Unassembled WGS sequence"/>
</dbReference>
<reference evidence="2 3" key="1">
    <citation type="submission" date="2023-03" db="EMBL/GenBank/DDBJ databases">
        <title>Paludisphaera mucosa sp. nov. a novel planctomycete from northern fen.</title>
        <authorList>
            <person name="Ivanova A."/>
        </authorList>
    </citation>
    <scope>NUCLEOTIDE SEQUENCE [LARGE SCALE GENOMIC DNA]</scope>
    <source>
        <strain evidence="2 3">Pla2</strain>
    </source>
</reference>
<feature type="domain" description="DUF1559" evidence="1">
    <location>
        <begin position="38"/>
        <end position="323"/>
    </location>
</feature>
<dbReference type="InterPro" id="IPR011453">
    <property type="entry name" value="DUF1559"/>
</dbReference>
<name>A0ABT6FJB8_9BACT</name>
<dbReference type="InterPro" id="IPR027558">
    <property type="entry name" value="Pre_pil_HX9DG_C"/>
</dbReference>
<evidence type="ECO:0000313" key="2">
    <source>
        <dbReference type="EMBL" id="MDG3007683.1"/>
    </source>
</evidence>
<dbReference type="PANTHER" id="PTHR30093">
    <property type="entry name" value="GENERAL SECRETION PATHWAY PROTEIN G"/>
    <property type="match status" value="1"/>
</dbReference>
<dbReference type="PANTHER" id="PTHR30093:SF2">
    <property type="entry name" value="TYPE II SECRETION SYSTEM PROTEIN H"/>
    <property type="match status" value="1"/>
</dbReference>
<evidence type="ECO:0000313" key="3">
    <source>
        <dbReference type="Proteomes" id="UP001216907"/>
    </source>
</evidence>
<dbReference type="RefSeq" id="WP_277863957.1">
    <property type="nucleotide sequence ID" value="NZ_JARRAG010000002.1"/>
</dbReference>
<organism evidence="2 3">
    <name type="scientific">Paludisphaera mucosa</name>
    <dbReference type="NCBI Taxonomy" id="3030827"/>
    <lineage>
        <taxon>Bacteria</taxon>
        <taxon>Pseudomonadati</taxon>
        <taxon>Planctomycetota</taxon>
        <taxon>Planctomycetia</taxon>
        <taxon>Isosphaerales</taxon>
        <taxon>Isosphaeraceae</taxon>
        <taxon>Paludisphaera</taxon>
    </lineage>
</organism>
<dbReference type="Pfam" id="PF07963">
    <property type="entry name" value="N_methyl"/>
    <property type="match status" value="1"/>
</dbReference>
<comment type="caution">
    <text evidence="2">The sequence shown here is derived from an EMBL/GenBank/DDBJ whole genome shotgun (WGS) entry which is preliminary data.</text>
</comment>
<proteinExistence type="predicted"/>
<dbReference type="Gene3D" id="3.30.700.10">
    <property type="entry name" value="Glycoprotein, Type 4 Pilin"/>
    <property type="match status" value="1"/>
</dbReference>
<dbReference type="PROSITE" id="PS00409">
    <property type="entry name" value="PROKAR_NTER_METHYL"/>
    <property type="match status" value="1"/>
</dbReference>
<accession>A0ABT6FJB8</accession>
<dbReference type="NCBIfam" id="TIGR02532">
    <property type="entry name" value="IV_pilin_GFxxxE"/>
    <property type="match status" value="1"/>
</dbReference>
<gene>
    <name evidence="2" type="ORF">PZE19_28290</name>
</gene>
<keyword evidence="3" id="KW-1185">Reference proteome</keyword>
<protein>
    <submittedName>
        <fullName evidence="2">DUF1559 domain-containing protein</fullName>
    </submittedName>
</protein>
<dbReference type="SUPFAM" id="SSF54523">
    <property type="entry name" value="Pili subunits"/>
    <property type="match status" value="1"/>
</dbReference>
<evidence type="ECO:0000259" key="1">
    <source>
        <dbReference type="Pfam" id="PF07596"/>
    </source>
</evidence>
<dbReference type="InterPro" id="IPR012902">
    <property type="entry name" value="N_methyl_site"/>
</dbReference>
<sequence length="345" mass="37079">MNVTRLPLRRRTGFTLIELLVVIAIIAVLISLLLPAVQAAREAARRAQCVNNLKQVGLGLHNFESTNSFFPPSGIRGSGVCRPMNINVGPDGKIPTGGMSTSSYVFTHILPYMEQQPLYAAYNIKLDFRRADNSTAVATLIPSLLCPSSANGEKYHSFSDSAGDASVCGGPFTNVRTAVTDYAVSNGAEENFVKSGLSDLTDWGQLAMLRNVTGGEPDNVTRIAQVTDGLSNTIMMSESAGRPHLYLRGGRRHPTVVPGEGSAGGWADYDTGYTLHSYTLDGSKTPGPCFTSCYNGNEDYSFHPGGGNYLMGDGSVRFIKGTSDIRIYVRLLTRGLGEVLSSDQY</sequence>
<dbReference type="EMBL" id="JARRAG010000002">
    <property type="protein sequence ID" value="MDG3007683.1"/>
    <property type="molecule type" value="Genomic_DNA"/>
</dbReference>
<dbReference type="InterPro" id="IPR045584">
    <property type="entry name" value="Pilin-like"/>
</dbReference>
<dbReference type="NCBIfam" id="TIGR04294">
    <property type="entry name" value="pre_pil_HX9DG"/>
    <property type="match status" value="1"/>
</dbReference>
<dbReference type="Pfam" id="PF07596">
    <property type="entry name" value="SBP_bac_10"/>
    <property type="match status" value="1"/>
</dbReference>